<protein>
    <submittedName>
        <fullName evidence="1">Uncharacterized protein</fullName>
    </submittedName>
</protein>
<dbReference type="EMBL" id="KQ981424">
    <property type="protein sequence ID" value="KYN41832.1"/>
    <property type="molecule type" value="Genomic_DNA"/>
</dbReference>
<evidence type="ECO:0000313" key="2">
    <source>
        <dbReference type="Proteomes" id="UP000078541"/>
    </source>
</evidence>
<organism evidence="1 2">
    <name type="scientific">Trachymyrmex septentrionalis</name>
    <dbReference type="NCBI Taxonomy" id="34720"/>
    <lineage>
        <taxon>Eukaryota</taxon>
        <taxon>Metazoa</taxon>
        <taxon>Ecdysozoa</taxon>
        <taxon>Arthropoda</taxon>
        <taxon>Hexapoda</taxon>
        <taxon>Insecta</taxon>
        <taxon>Pterygota</taxon>
        <taxon>Neoptera</taxon>
        <taxon>Endopterygota</taxon>
        <taxon>Hymenoptera</taxon>
        <taxon>Apocrita</taxon>
        <taxon>Aculeata</taxon>
        <taxon>Formicoidea</taxon>
        <taxon>Formicidae</taxon>
        <taxon>Myrmicinae</taxon>
        <taxon>Trachymyrmex</taxon>
    </lineage>
</organism>
<gene>
    <name evidence="1" type="ORF">ALC56_03762</name>
</gene>
<reference evidence="1 2" key="1">
    <citation type="submission" date="2016-03" db="EMBL/GenBank/DDBJ databases">
        <title>Trachymyrmex septentrionalis WGS genome.</title>
        <authorList>
            <person name="Nygaard S."/>
            <person name="Hu H."/>
            <person name="Boomsma J."/>
            <person name="Zhang G."/>
        </authorList>
    </citation>
    <scope>NUCLEOTIDE SEQUENCE [LARGE SCALE GENOMIC DNA]</scope>
    <source>
        <strain evidence="1">Tsep2-gDNA-1</strain>
        <tissue evidence="1">Whole body</tissue>
    </source>
</reference>
<evidence type="ECO:0000313" key="1">
    <source>
        <dbReference type="EMBL" id="KYN41832.1"/>
    </source>
</evidence>
<dbReference type="AlphaFoldDB" id="A0A195FND1"/>
<sequence length="182" mass="21040">MNGRKCSGEQVEVQSAENRRKHVGWLHRIVSPFVFVILPSRLVPPTLLPHARASFSDFAARDSTDRPVPFRAGVYAAVEEDERTVTCNLELYPHTSTFFPFDSRPRSQYTVSWWPTRERHPIHSPFTRSRARANFIVDGILRVSVIAHHLFICPYKRRACTDFTGRRHVTLRAPRILGIVRH</sequence>
<accession>A0A195FND1</accession>
<dbReference type="Proteomes" id="UP000078541">
    <property type="component" value="Unassembled WGS sequence"/>
</dbReference>
<name>A0A195FND1_9HYME</name>
<keyword evidence="2" id="KW-1185">Reference proteome</keyword>
<proteinExistence type="predicted"/>